<dbReference type="PRINTS" id="PR00032">
    <property type="entry name" value="HTHARAC"/>
</dbReference>
<dbReference type="Pfam" id="PF12833">
    <property type="entry name" value="HTH_18"/>
    <property type="match status" value="1"/>
</dbReference>
<keyword evidence="3" id="KW-0804">Transcription</keyword>
<protein>
    <recommendedName>
        <fullName evidence="4">HTH araC/xylS-type domain-containing protein</fullName>
    </recommendedName>
</protein>
<dbReference type="Gene3D" id="1.10.10.60">
    <property type="entry name" value="Homeodomain-like"/>
    <property type="match status" value="1"/>
</dbReference>
<evidence type="ECO:0000313" key="5">
    <source>
        <dbReference type="EMBL" id="VAW33453.1"/>
    </source>
</evidence>
<dbReference type="SMART" id="SM00342">
    <property type="entry name" value="HTH_ARAC"/>
    <property type="match status" value="1"/>
</dbReference>
<feature type="non-terminal residue" evidence="5">
    <location>
        <position position="1"/>
    </location>
</feature>
<evidence type="ECO:0000259" key="4">
    <source>
        <dbReference type="PROSITE" id="PS01124"/>
    </source>
</evidence>
<dbReference type="EMBL" id="UOEW01000032">
    <property type="protein sequence ID" value="VAW33453.1"/>
    <property type="molecule type" value="Genomic_DNA"/>
</dbReference>
<keyword evidence="2" id="KW-0238">DNA-binding</keyword>
<accession>A0A3B0UZ79</accession>
<name>A0A3B0UZ79_9ZZZZ</name>
<dbReference type="AlphaFoldDB" id="A0A3B0UZ79"/>
<dbReference type="InterPro" id="IPR020449">
    <property type="entry name" value="Tscrpt_reg_AraC-type_HTH"/>
</dbReference>
<dbReference type="InterPro" id="IPR009057">
    <property type="entry name" value="Homeodomain-like_sf"/>
</dbReference>
<dbReference type="PROSITE" id="PS00041">
    <property type="entry name" value="HTH_ARAC_FAMILY_1"/>
    <property type="match status" value="1"/>
</dbReference>
<dbReference type="PROSITE" id="PS01124">
    <property type="entry name" value="HTH_ARAC_FAMILY_2"/>
    <property type="match status" value="1"/>
</dbReference>
<dbReference type="PANTHER" id="PTHR43280">
    <property type="entry name" value="ARAC-FAMILY TRANSCRIPTIONAL REGULATOR"/>
    <property type="match status" value="1"/>
</dbReference>
<evidence type="ECO:0000256" key="2">
    <source>
        <dbReference type="ARBA" id="ARBA00023125"/>
    </source>
</evidence>
<reference evidence="5" key="1">
    <citation type="submission" date="2018-06" db="EMBL/GenBank/DDBJ databases">
        <authorList>
            <person name="Zhirakovskaya E."/>
        </authorList>
    </citation>
    <scope>NUCLEOTIDE SEQUENCE</scope>
</reference>
<dbReference type="InterPro" id="IPR018060">
    <property type="entry name" value="HTH_AraC"/>
</dbReference>
<evidence type="ECO:0000256" key="1">
    <source>
        <dbReference type="ARBA" id="ARBA00023015"/>
    </source>
</evidence>
<dbReference type="SUPFAM" id="SSF46689">
    <property type="entry name" value="Homeodomain-like"/>
    <property type="match status" value="1"/>
</dbReference>
<dbReference type="InterPro" id="IPR018062">
    <property type="entry name" value="HTH_AraC-typ_CS"/>
</dbReference>
<sequence length="62" mass="6992">YLRQQRINAAKRLLLTQPKASVLAIGLDVGFASQSNFYEAFKEIADTTPAKYRAINKTFKSK</sequence>
<organism evidence="5">
    <name type="scientific">hydrothermal vent metagenome</name>
    <dbReference type="NCBI Taxonomy" id="652676"/>
    <lineage>
        <taxon>unclassified sequences</taxon>
        <taxon>metagenomes</taxon>
        <taxon>ecological metagenomes</taxon>
    </lineage>
</organism>
<evidence type="ECO:0000256" key="3">
    <source>
        <dbReference type="ARBA" id="ARBA00023163"/>
    </source>
</evidence>
<proteinExistence type="predicted"/>
<dbReference type="GO" id="GO:0043565">
    <property type="term" value="F:sequence-specific DNA binding"/>
    <property type="evidence" value="ECO:0007669"/>
    <property type="project" value="InterPro"/>
</dbReference>
<gene>
    <name evidence="5" type="ORF">MNBD_GAMMA01-1891</name>
</gene>
<keyword evidence="1" id="KW-0805">Transcription regulation</keyword>
<dbReference type="GO" id="GO:0003700">
    <property type="term" value="F:DNA-binding transcription factor activity"/>
    <property type="evidence" value="ECO:0007669"/>
    <property type="project" value="InterPro"/>
</dbReference>
<dbReference type="PANTHER" id="PTHR43280:SF2">
    <property type="entry name" value="HTH-TYPE TRANSCRIPTIONAL REGULATOR EXSA"/>
    <property type="match status" value="1"/>
</dbReference>
<feature type="domain" description="HTH araC/xylS-type" evidence="4">
    <location>
        <begin position="1"/>
        <end position="55"/>
    </location>
</feature>